<gene>
    <name evidence="2" type="ORF">OU989_20760</name>
</gene>
<evidence type="ECO:0000313" key="3">
    <source>
        <dbReference type="Proteomes" id="UP001219585"/>
    </source>
</evidence>
<sequence length="154" mass="18297">MQRDKTYVINHYKKSMDWISDFRSLSEVQWRMPIEPGKWSVAEVIGHLHPWDDFVLNQRIPFFFVDERLPKGPDAEKLNTSAAKKSREQHMDQTITDFITSRSQLLQVLQQFTDEQWQQTFTIGQSEIIIVDYFIGLINHDLHHFSQIQNVIHV</sequence>
<evidence type="ECO:0000259" key="1">
    <source>
        <dbReference type="Pfam" id="PF12867"/>
    </source>
</evidence>
<dbReference type="KEGG" id="liu:OU989_20760"/>
<proteinExistence type="predicted"/>
<dbReference type="Gene3D" id="1.20.120.450">
    <property type="entry name" value="dinb family like domain"/>
    <property type="match status" value="1"/>
</dbReference>
<name>A0AAJ5UUY4_9BACI</name>
<organism evidence="2 3">
    <name type="scientific">Lysinibacillus irui</name>
    <dbReference type="NCBI Taxonomy" id="2998077"/>
    <lineage>
        <taxon>Bacteria</taxon>
        <taxon>Bacillati</taxon>
        <taxon>Bacillota</taxon>
        <taxon>Bacilli</taxon>
        <taxon>Bacillales</taxon>
        <taxon>Bacillaceae</taxon>
        <taxon>Lysinibacillus</taxon>
    </lineage>
</organism>
<dbReference type="EMBL" id="CP113527">
    <property type="protein sequence ID" value="WDV06627.1"/>
    <property type="molecule type" value="Genomic_DNA"/>
</dbReference>
<protein>
    <submittedName>
        <fullName evidence="2">DinB family protein</fullName>
    </submittedName>
</protein>
<reference evidence="2" key="1">
    <citation type="submission" date="2022-11" db="EMBL/GenBank/DDBJ databases">
        <title>Lysinibacillus irui.</title>
        <authorList>
            <person name="Akintayo S.O."/>
        </authorList>
    </citation>
    <scope>NUCLEOTIDE SEQUENCE</scope>
    <source>
        <strain evidence="2">IRB4-01</strain>
    </source>
</reference>
<dbReference type="AlphaFoldDB" id="A0AAJ5UUY4"/>
<evidence type="ECO:0000313" key="2">
    <source>
        <dbReference type="EMBL" id="WDV06627.1"/>
    </source>
</evidence>
<dbReference type="InterPro" id="IPR024775">
    <property type="entry name" value="DinB-like"/>
</dbReference>
<dbReference type="InterPro" id="IPR034660">
    <property type="entry name" value="DinB/YfiT-like"/>
</dbReference>
<dbReference type="RefSeq" id="WP_274794814.1">
    <property type="nucleotide sequence ID" value="NZ_CP113527.1"/>
</dbReference>
<feature type="domain" description="DinB-like" evidence="1">
    <location>
        <begin position="22"/>
        <end position="148"/>
    </location>
</feature>
<dbReference type="SUPFAM" id="SSF109854">
    <property type="entry name" value="DinB/YfiT-like putative metalloenzymes"/>
    <property type="match status" value="1"/>
</dbReference>
<dbReference type="Pfam" id="PF12867">
    <property type="entry name" value="DinB_2"/>
    <property type="match status" value="1"/>
</dbReference>
<accession>A0AAJ5UUY4</accession>
<dbReference type="Proteomes" id="UP001219585">
    <property type="component" value="Chromosome"/>
</dbReference>